<dbReference type="EMBL" id="BMXY01000001">
    <property type="protein sequence ID" value="GGZ54267.1"/>
    <property type="molecule type" value="Genomic_DNA"/>
</dbReference>
<dbReference type="PANTHER" id="PTHR42776">
    <property type="entry name" value="SERINE PEPTIDASE S9 FAMILY MEMBER"/>
    <property type="match status" value="1"/>
</dbReference>
<protein>
    <submittedName>
        <fullName evidence="4">Peptidase S9</fullName>
    </submittedName>
</protein>
<dbReference type="PANTHER" id="PTHR42776:SF27">
    <property type="entry name" value="DIPEPTIDYL PEPTIDASE FAMILY MEMBER 6"/>
    <property type="match status" value="1"/>
</dbReference>
<reference evidence="5" key="1">
    <citation type="journal article" date="2019" name="Int. J. Syst. Evol. Microbiol.">
        <title>The Global Catalogue of Microorganisms (GCM) 10K type strain sequencing project: providing services to taxonomists for standard genome sequencing and annotation.</title>
        <authorList>
            <consortium name="The Broad Institute Genomics Platform"/>
            <consortium name="The Broad Institute Genome Sequencing Center for Infectious Disease"/>
            <person name="Wu L."/>
            <person name="Ma J."/>
        </authorList>
    </citation>
    <scope>NUCLEOTIDE SEQUENCE [LARGE SCALE GENOMIC DNA]</scope>
    <source>
        <strain evidence="5">KCTC 22558</strain>
    </source>
</reference>
<evidence type="ECO:0000256" key="1">
    <source>
        <dbReference type="ARBA" id="ARBA00022801"/>
    </source>
</evidence>
<evidence type="ECO:0000259" key="3">
    <source>
        <dbReference type="Pfam" id="PF00326"/>
    </source>
</evidence>
<dbReference type="SUPFAM" id="SSF82171">
    <property type="entry name" value="DPP6 N-terminal domain-like"/>
    <property type="match status" value="1"/>
</dbReference>
<comment type="caution">
    <text evidence="4">The sequence shown here is derived from an EMBL/GenBank/DDBJ whole genome shotgun (WGS) entry which is preliminary data.</text>
</comment>
<name>A0ABQ3BT17_9GAMM</name>
<evidence type="ECO:0000256" key="2">
    <source>
        <dbReference type="SAM" id="SignalP"/>
    </source>
</evidence>
<feature type="signal peptide" evidence="2">
    <location>
        <begin position="1"/>
        <end position="21"/>
    </location>
</feature>
<dbReference type="InterPro" id="IPR029058">
    <property type="entry name" value="AB_hydrolase_fold"/>
</dbReference>
<feature type="domain" description="Peptidase S9 prolyl oligopeptidase catalytic" evidence="3">
    <location>
        <begin position="435"/>
        <end position="645"/>
    </location>
</feature>
<proteinExistence type="predicted"/>
<keyword evidence="1" id="KW-0378">Hydrolase</keyword>
<dbReference type="RefSeq" id="WP_189446686.1">
    <property type="nucleotide sequence ID" value="NZ_BMXY01000001.1"/>
</dbReference>
<dbReference type="InterPro" id="IPR001375">
    <property type="entry name" value="Peptidase_S9_cat"/>
</dbReference>
<accession>A0ABQ3BT17</accession>
<feature type="chain" id="PRO_5047243989" evidence="2">
    <location>
        <begin position="22"/>
        <end position="660"/>
    </location>
</feature>
<dbReference type="Proteomes" id="UP000643403">
    <property type="component" value="Unassembled WGS sequence"/>
</dbReference>
<evidence type="ECO:0000313" key="5">
    <source>
        <dbReference type="Proteomes" id="UP000643403"/>
    </source>
</evidence>
<keyword evidence="2" id="KW-0732">Signal</keyword>
<keyword evidence="5" id="KW-1185">Reference proteome</keyword>
<dbReference type="Gene3D" id="3.40.50.1820">
    <property type="entry name" value="alpha/beta hydrolase"/>
    <property type="match status" value="1"/>
</dbReference>
<dbReference type="Pfam" id="PF00326">
    <property type="entry name" value="Peptidase_S9"/>
    <property type="match status" value="1"/>
</dbReference>
<organism evidence="4 5">
    <name type="scientific">Cognatilysobacter xinjiangensis</name>
    <dbReference type="NCBI Taxonomy" id="546892"/>
    <lineage>
        <taxon>Bacteria</taxon>
        <taxon>Pseudomonadati</taxon>
        <taxon>Pseudomonadota</taxon>
        <taxon>Gammaproteobacteria</taxon>
        <taxon>Lysobacterales</taxon>
        <taxon>Lysobacteraceae</taxon>
        <taxon>Cognatilysobacter</taxon>
    </lineage>
</organism>
<evidence type="ECO:0000313" key="4">
    <source>
        <dbReference type="EMBL" id="GGZ54267.1"/>
    </source>
</evidence>
<gene>
    <name evidence="4" type="ORF">GCM10008101_04330</name>
</gene>
<dbReference type="SUPFAM" id="SSF53474">
    <property type="entry name" value="alpha/beta-Hydrolases"/>
    <property type="match status" value="1"/>
</dbReference>
<sequence>MNRFRIAVIAAVMAASPLAHALDIEPYIRKDKFEQIKISPKGDYFAATVPMEDRTILAVIRRSDNKVTGSFSLGRNTTVVGFNWVNPERVLISVGEKFGALDEPSPTGELFALNATSGQADPLVGYRVRQELGTHIKGKKAEDVAAFLVDDLANDDKSVIITVSPFATDTFARAEKMDVYSGRRTRVASAPMRNASFTTDNAGIVRFAHGEDIDLSTRLYYRKGDGEPWQVINDAAATGLDEAPLGFSADDRIAYLLLESEKGPDRIIAYDTVSGERREVMRDSVADPMQMIYKPGTNVPIGAYFAAGKPEMRFFDETSPDAKLYRLLEKSFEGSTVSITSETADGGVALVYVSSDRNSGDYYLFDTRKLKADYVMSNQDWFDPDLMNPSVPVNFKARDGLALRGFVTRPKGSEGKRLPMVVMPHGGPFGIRDYWRFDNDVQMLASAGYAVLQVNYRGSGGYGRDFRYAGARQWGGAMQDDLTDATKWAIEQGIADGSRICLYGASYGGYASLMGVAKEPDLYRCAVGYVGVYDLPTMHTAGDIADRKLGRNYVNDWIGPRDKVAEVSPTRLADRIKVPVFLAAGGEDERAPIEHSRMMERALRKAGVPVETLYFDTEGHGFYLVEHRREFYTKLLAFLSRSLGGETASPPVAGAKTATR</sequence>